<dbReference type="Gene3D" id="3.40.50.720">
    <property type="entry name" value="NAD(P)-binding Rossmann-like Domain"/>
    <property type="match status" value="2"/>
</dbReference>
<dbReference type="Pfam" id="PF02826">
    <property type="entry name" value="2-Hacid_dh_C"/>
    <property type="match status" value="1"/>
</dbReference>
<evidence type="ECO:0000313" key="7">
    <source>
        <dbReference type="EMBL" id="SDM10362.1"/>
    </source>
</evidence>
<evidence type="ECO:0000259" key="5">
    <source>
        <dbReference type="Pfam" id="PF00389"/>
    </source>
</evidence>
<dbReference type="SUPFAM" id="SSF52283">
    <property type="entry name" value="Formate/glycerate dehydrogenase catalytic domain-like"/>
    <property type="match status" value="1"/>
</dbReference>
<dbReference type="EMBL" id="FNHP01000002">
    <property type="protein sequence ID" value="SDM10362.1"/>
    <property type="molecule type" value="Genomic_DNA"/>
</dbReference>
<evidence type="ECO:0000259" key="6">
    <source>
        <dbReference type="Pfam" id="PF02826"/>
    </source>
</evidence>
<dbReference type="Pfam" id="PF00389">
    <property type="entry name" value="2-Hacid_dh"/>
    <property type="match status" value="1"/>
</dbReference>
<dbReference type="InterPro" id="IPR050418">
    <property type="entry name" value="D-iso_2-hydroxyacid_DH_PdxB"/>
</dbReference>
<dbReference type="AlphaFoldDB" id="A0A1G9QH29"/>
<protein>
    <submittedName>
        <fullName evidence="7">D-3-phosphoglycerate dehydrogenase</fullName>
    </submittedName>
</protein>
<dbReference type="STRING" id="1527607.SAMN05428957_102319"/>
<feature type="domain" description="D-isomer specific 2-hydroxyacid dehydrogenase NAD-binding" evidence="6">
    <location>
        <begin position="106"/>
        <end position="281"/>
    </location>
</feature>
<dbReference type="GO" id="GO:0016616">
    <property type="term" value="F:oxidoreductase activity, acting on the CH-OH group of donors, NAD or NADP as acceptor"/>
    <property type="evidence" value="ECO:0007669"/>
    <property type="project" value="InterPro"/>
</dbReference>
<dbReference type="Proteomes" id="UP000198552">
    <property type="component" value="Unassembled WGS sequence"/>
</dbReference>
<dbReference type="PANTHER" id="PTHR43761">
    <property type="entry name" value="D-ISOMER SPECIFIC 2-HYDROXYACID DEHYDROGENASE FAMILY PROTEIN (AFU_ORTHOLOGUE AFUA_1G13630)"/>
    <property type="match status" value="1"/>
</dbReference>
<comment type="similarity">
    <text evidence="1 4">Belongs to the D-isomer specific 2-hydroxyacid dehydrogenase family.</text>
</comment>
<dbReference type="InterPro" id="IPR006140">
    <property type="entry name" value="D-isomer_DH_NAD-bd"/>
</dbReference>
<gene>
    <name evidence="7" type="ORF">SAMN05428957_102319</name>
</gene>
<sequence>MPHLLIARTVHEDGLRLLRERSDWTFTCLDNAPDQEFAEHLPQADAVVLRYRPLGRAHVEQAPRLRCVSRHGVGYDSVDTAALRERGIALAITPNANASAVAEHAMALLLAVARRIPQCHASVAAGQWAQGIGAQPFFELEGKQALVVGAGRIGRAMATRLQGFGMAVRCFDPLLPAGAPLPAGCERAEALAPALAEADVVSLHVPATPATLGLVDPLACKRGAILLNTARGGVVDMQRLHTALRTGHLYGAGTDVFDTEPVPAGHPLLAEPALVATPHVASLSDGALRRMAQESVQNVLDFFDGRLQTGAAVDLRAGAA</sequence>
<keyword evidence="2 4" id="KW-0560">Oxidoreductase</keyword>
<name>A0A1G9QH29_9BURK</name>
<dbReference type="GO" id="GO:0051287">
    <property type="term" value="F:NAD binding"/>
    <property type="evidence" value="ECO:0007669"/>
    <property type="project" value="InterPro"/>
</dbReference>
<reference evidence="8" key="1">
    <citation type="submission" date="2016-10" db="EMBL/GenBank/DDBJ databases">
        <authorList>
            <person name="Varghese N."/>
            <person name="Submissions S."/>
        </authorList>
    </citation>
    <scope>NUCLEOTIDE SEQUENCE [LARGE SCALE GENOMIC DNA]</scope>
    <source>
        <strain evidence="8">EPL6</strain>
    </source>
</reference>
<organism evidence="7 8">
    <name type="scientific">Oryzisolibacter propanilivorax</name>
    <dbReference type="NCBI Taxonomy" id="1527607"/>
    <lineage>
        <taxon>Bacteria</taxon>
        <taxon>Pseudomonadati</taxon>
        <taxon>Pseudomonadota</taxon>
        <taxon>Betaproteobacteria</taxon>
        <taxon>Burkholderiales</taxon>
        <taxon>Comamonadaceae</taxon>
        <taxon>Oryzisolibacter</taxon>
    </lineage>
</organism>
<keyword evidence="8" id="KW-1185">Reference proteome</keyword>
<dbReference type="InterPro" id="IPR006139">
    <property type="entry name" value="D-isomer_2_OHA_DH_cat_dom"/>
</dbReference>
<dbReference type="OrthoDB" id="9805416at2"/>
<dbReference type="InterPro" id="IPR029753">
    <property type="entry name" value="D-isomer_DH_CS"/>
</dbReference>
<dbReference type="SUPFAM" id="SSF51735">
    <property type="entry name" value="NAD(P)-binding Rossmann-fold domains"/>
    <property type="match status" value="1"/>
</dbReference>
<dbReference type="PROSITE" id="PS00670">
    <property type="entry name" value="D_2_HYDROXYACID_DH_2"/>
    <property type="match status" value="1"/>
</dbReference>
<evidence type="ECO:0000256" key="2">
    <source>
        <dbReference type="ARBA" id="ARBA00023002"/>
    </source>
</evidence>
<evidence type="ECO:0000256" key="3">
    <source>
        <dbReference type="ARBA" id="ARBA00023027"/>
    </source>
</evidence>
<accession>A0A1G9QH29</accession>
<evidence type="ECO:0000313" key="8">
    <source>
        <dbReference type="Proteomes" id="UP000198552"/>
    </source>
</evidence>
<keyword evidence="3" id="KW-0520">NAD</keyword>
<evidence type="ECO:0000256" key="1">
    <source>
        <dbReference type="ARBA" id="ARBA00005854"/>
    </source>
</evidence>
<dbReference type="RefSeq" id="WP_091567068.1">
    <property type="nucleotide sequence ID" value="NZ_FNHP01000002.1"/>
</dbReference>
<dbReference type="PANTHER" id="PTHR43761:SF1">
    <property type="entry name" value="D-ISOMER SPECIFIC 2-HYDROXYACID DEHYDROGENASE CATALYTIC DOMAIN-CONTAINING PROTEIN-RELATED"/>
    <property type="match status" value="1"/>
</dbReference>
<dbReference type="InterPro" id="IPR036291">
    <property type="entry name" value="NAD(P)-bd_dom_sf"/>
</dbReference>
<proteinExistence type="inferred from homology"/>
<feature type="domain" description="D-isomer specific 2-hydroxyacid dehydrogenase catalytic" evidence="5">
    <location>
        <begin position="5"/>
        <end position="307"/>
    </location>
</feature>
<evidence type="ECO:0000256" key="4">
    <source>
        <dbReference type="RuleBase" id="RU003719"/>
    </source>
</evidence>